<dbReference type="Pfam" id="PF01397">
    <property type="entry name" value="Terpene_synth"/>
    <property type="match status" value="1"/>
</dbReference>
<comment type="caution">
    <text evidence="2">The sequence shown here is derived from an EMBL/GenBank/DDBJ whole genome shotgun (WGS) entry which is preliminary data.</text>
</comment>
<dbReference type="Proteomes" id="UP001341840">
    <property type="component" value="Unassembled WGS sequence"/>
</dbReference>
<dbReference type="PANTHER" id="PTHR31225:SF73">
    <property type="entry name" value="NERYL DIPHOSPHATE DIPHOSPHATASE, CHLOROPLASTIC"/>
    <property type="match status" value="1"/>
</dbReference>
<dbReference type="InterPro" id="IPR050148">
    <property type="entry name" value="Terpene_synthase-like"/>
</dbReference>
<dbReference type="InterPro" id="IPR001906">
    <property type="entry name" value="Terpene_synth_N"/>
</dbReference>
<dbReference type="SUPFAM" id="SSF48239">
    <property type="entry name" value="Terpenoid cyclases/Protein prenyltransferases"/>
    <property type="match status" value="1"/>
</dbReference>
<evidence type="ECO:0000313" key="3">
    <source>
        <dbReference type="Proteomes" id="UP001341840"/>
    </source>
</evidence>
<dbReference type="Gene3D" id="1.50.10.130">
    <property type="entry name" value="Terpene synthase, N-terminal domain"/>
    <property type="match status" value="1"/>
</dbReference>
<dbReference type="PANTHER" id="PTHR31225">
    <property type="entry name" value="OS04G0344100 PROTEIN-RELATED"/>
    <property type="match status" value="1"/>
</dbReference>
<reference evidence="2 3" key="1">
    <citation type="journal article" date="2023" name="Plants (Basel)">
        <title>Bridging the Gap: Combining Genomics and Transcriptomics Approaches to Understand Stylosanthes scabra, an Orphan Legume from the Brazilian Caatinga.</title>
        <authorList>
            <person name="Ferreira-Neto J.R.C."/>
            <person name="da Silva M.D."/>
            <person name="Binneck E."/>
            <person name="de Melo N.F."/>
            <person name="da Silva R.H."/>
            <person name="de Melo A.L.T.M."/>
            <person name="Pandolfi V."/>
            <person name="Bustamante F.O."/>
            <person name="Brasileiro-Vidal A.C."/>
            <person name="Benko-Iseppon A.M."/>
        </authorList>
    </citation>
    <scope>NUCLEOTIDE SEQUENCE [LARGE SCALE GENOMIC DNA]</scope>
    <source>
        <tissue evidence="2">Leaves</tissue>
    </source>
</reference>
<dbReference type="InterPro" id="IPR008930">
    <property type="entry name" value="Terpenoid_cyclase/PrenylTrfase"/>
</dbReference>
<keyword evidence="3" id="KW-1185">Reference proteome</keyword>
<accession>A0ABU6QG11</accession>
<evidence type="ECO:0000313" key="2">
    <source>
        <dbReference type="EMBL" id="MED6110804.1"/>
    </source>
</evidence>
<sequence length="75" mass="8753">MKKLISEDPMESLCMVDFIQRLGIDHHFEEHIEAALEKQHLIVSRDPIHFVQTYQLDKVALSFRLLRQGGYCVNA</sequence>
<protein>
    <recommendedName>
        <fullName evidence="1">Terpene synthase N-terminal domain-containing protein</fullName>
    </recommendedName>
</protein>
<feature type="domain" description="Terpene synthase N-terminal" evidence="1">
    <location>
        <begin position="6"/>
        <end position="74"/>
    </location>
</feature>
<gene>
    <name evidence="2" type="ORF">PIB30_046282</name>
</gene>
<dbReference type="InterPro" id="IPR036965">
    <property type="entry name" value="Terpene_synth_N_sf"/>
</dbReference>
<name>A0ABU6QG11_9FABA</name>
<evidence type="ECO:0000259" key="1">
    <source>
        <dbReference type="Pfam" id="PF01397"/>
    </source>
</evidence>
<organism evidence="2 3">
    <name type="scientific">Stylosanthes scabra</name>
    <dbReference type="NCBI Taxonomy" id="79078"/>
    <lineage>
        <taxon>Eukaryota</taxon>
        <taxon>Viridiplantae</taxon>
        <taxon>Streptophyta</taxon>
        <taxon>Embryophyta</taxon>
        <taxon>Tracheophyta</taxon>
        <taxon>Spermatophyta</taxon>
        <taxon>Magnoliopsida</taxon>
        <taxon>eudicotyledons</taxon>
        <taxon>Gunneridae</taxon>
        <taxon>Pentapetalae</taxon>
        <taxon>rosids</taxon>
        <taxon>fabids</taxon>
        <taxon>Fabales</taxon>
        <taxon>Fabaceae</taxon>
        <taxon>Papilionoideae</taxon>
        <taxon>50 kb inversion clade</taxon>
        <taxon>dalbergioids sensu lato</taxon>
        <taxon>Dalbergieae</taxon>
        <taxon>Pterocarpus clade</taxon>
        <taxon>Stylosanthes</taxon>
    </lineage>
</organism>
<feature type="non-terminal residue" evidence="2">
    <location>
        <position position="75"/>
    </location>
</feature>
<dbReference type="EMBL" id="JASCZI010000288">
    <property type="protein sequence ID" value="MED6110804.1"/>
    <property type="molecule type" value="Genomic_DNA"/>
</dbReference>
<proteinExistence type="predicted"/>